<evidence type="ECO:0000313" key="2">
    <source>
        <dbReference type="Proteomes" id="UP000732377"/>
    </source>
</evidence>
<sequence>MRLWRFEALDTLFFRDGRPFEVGDNFVAASDYPPSGFTLQGAVRTAILQHLGVDLTRFALAVRQGADDPFIARLVDVFLRADAGGIALTGPFPMVGDDLLLPAPLDLYRAGGQWGLLRPGEPVPCDLGCVALPSADAPGLKVQEGKWVTAGQMERLLAGRTDVLGEALWSTVAEEDADGDHALVYRESRVGIARSVASRTTRESMLTTTTHTRPRCNSAIGVIVSGVPEEWVPQGPVAQQLGGEGRLARLSVGPAPALPQAPELRPVGGRVRFRLILATPARFGGGSWLPPGFAPHTESGRTCWVGDLEGLPVAVHSACLGKQVQIGGWDLAHGRPRPLRAYLPAGSVYFCEAPAAYAADVVTKLHHRKIGEDTIHGFGHLLVGTW</sequence>
<comment type="caution">
    <text evidence="1">The sequence shown here is derived from an EMBL/GenBank/DDBJ whole genome shotgun (WGS) entry which is preliminary data.</text>
</comment>
<evidence type="ECO:0008006" key="3">
    <source>
        <dbReference type="Google" id="ProtNLM"/>
    </source>
</evidence>
<gene>
    <name evidence="1" type="ORF">CWE10_14795</name>
</gene>
<dbReference type="InterPro" id="IPR019117">
    <property type="entry name" value="CRISPR-assoc_protein_Cmr3"/>
</dbReference>
<accession>A0A953IFB5</accession>
<protein>
    <recommendedName>
        <fullName evidence="3">Type III-B CRISPR module-associated protein Cmr3</fullName>
    </recommendedName>
</protein>
<organism evidence="1 2">
    <name type="scientific">Symbiobacterium thermophilum</name>
    <dbReference type="NCBI Taxonomy" id="2734"/>
    <lineage>
        <taxon>Bacteria</taxon>
        <taxon>Bacillati</taxon>
        <taxon>Bacillota</taxon>
        <taxon>Clostridia</taxon>
        <taxon>Eubacteriales</taxon>
        <taxon>Symbiobacteriaceae</taxon>
        <taxon>Symbiobacterium</taxon>
    </lineage>
</organism>
<dbReference type="Pfam" id="PF09700">
    <property type="entry name" value="Cas_Cmr3"/>
    <property type="match status" value="1"/>
</dbReference>
<dbReference type="EMBL" id="PIUK01000181">
    <property type="protein sequence ID" value="MBY6277450.1"/>
    <property type="molecule type" value="Genomic_DNA"/>
</dbReference>
<dbReference type="Gene3D" id="2.60.40.4350">
    <property type="match status" value="1"/>
</dbReference>
<evidence type="ECO:0000313" key="1">
    <source>
        <dbReference type="EMBL" id="MBY6277450.1"/>
    </source>
</evidence>
<dbReference type="Gene3D" id="3.30.70.2940">
    <property type="match status" value="1"/>
</dbReference>
<proteinExistence type="predicted"/>
<dbReference type="RefSeq" id="WP_273380675.1">
    <property type="nucleotide sequence ID" value="NZ_PIUK01000181.1"/>
</dbReference>
<reference evidence="1" key="1">
    <citation type="submission" date="2017-11" db="EMBL/GenBank/DDBJ databases">
        <title>Three new genomes from thermophilic consortium.</title>
        <authorList>
            <person name="Quaggio R."/>
            <person name="Amgarten D."/>
            <person name="Setubal J.C."/>
        </authorList>
    </citation>
    <scope>NUCLEOTIDE SEQUENCE</scope>
    <source>
        <strain evidence="1">ZCTH01-B2</strain>
    </source>
</reference>
<dbReference type="Proteomes" id="UP000732377">
    <property type="component" value="Unassembled WGS sequence"/>
</dbReference>
<name>A0A953IFB5_SYMTR</name>
<dbReference type="AlphaFoldDB" id="A0A953IFB5"/>